<proteinExistence type="predicted"/>
<dbReference type="SUPFAM" id="SSF103642">
    <property type="entry name" value="Sec-C motif"/>
    <property type="match status" value="1"/>
</dbReference>
<dbReference type="Proteomes" id="UP000595460">
    <property type="component" value="Chromosome"/>
</dbReference>
<dbReference type="Pfam" id="PF03695">
    <property type="entry name" value="UPF0149"/>
    <property type="match status" value="1"/>
</dbReference>
<dbReference type="PANTHER" id="PTHR33747">
    <property type="entry name" value="UPF0225 PROTEIN SCO1677"/>
    <property type="match status" value="1"/>
</dbReference>
<evidence type="ECO:0000313" key="2">
    <source>
        <dbReference type="Proteomes" id="UP000595460"/>
    </source>
</evidence>
<keyword evidence="2" id="KW-1185">Reference proteome</keyword>
<dbReference type="Pfam" id="PF02810">
    <property type="entry name" value="SEC-C"/>
    <property type="match status" value="1"/>
</dbReference>
<protein>
    <submittedName>
        <fullName evidence="1">UPF0149 family protein</fullName>
    </submittedName>
</protein>
<organism evidence="1 2">
    <name type="scientific">Devosia oryziradicis</name>
    <dbReference type="NCBI Taxonomy" id="2801335"/>
    <lineage>
        <taxon>Bacteria</taxon>
        <taxon>Pseudomonadati</taxon>
        <taxon>Pseudomonadota</taxon>
        <taxon>Alphaproteobacteria</taxon>
        <taxon>Hyphomicrobiales</taxon>
        <taxon>Devosiaceae</taxon>
        <taxon>Devosia</taxon>
    </lineage>
</organism>
<sequence length="231" mass="25527">MIALPLIGLHVDELADLSESQLRLDGMLIELGDDGMTLSQLDGFLCGVATSPEPIPQDEWLPLVWGGEDFDVPAVDQAELVALVLARFEELNAELAEAHYEPLYEVDDDDETDVLWEIWVMGFEAAMGLHLAAWEKLLNSRQESRAQEAVFAIVSLLSATEPDMDEKQRNDPEFAAFIRDAPQIIPEIVATLYRAHRLTTPQSPIRSTAVGRNDPCPCGSGLKYKRCHGAA</sequence>
<dbReference type="InterPro" id="IPR011978">
    <property type="entry name" value="YgfB-like"/>
</dbReference>
<dbReference type="InterPro" id="IPR036255">
    <property type="entry name" value="YgfB-like_sf"/>
</dbReference>
<reference evidence="1 2" key="1">
    <citation type="submission" date="2021-01" db="EMBL/GenBank/DDBJ databases">
        <title>Genome seq and assembly of Devosia sp. G19.</title>
        <authorList>
            <person name="Chhetri G."/>
        </authorList>
    </citation>
    <scope>NUCLEOTIDE SEQUENCE [LARGE SCALE GENOMIC DNA]</scope>
    <source>
        <strain evidence="1 2">G19</strain>
    </source>
</reference>
<dbReference type="Gene3D" id="3.10.450.50">
    <property type="match status" value="1"/>
</dbReference>
<evidence type="ECO:0000313" key="1">
    <source>
        <dbReference type="EMBL" id="QQR35913.1"/>
    </source>
</evidence>
<gene>
    <name evidence="1" type="ORF">JI749_16495</name>
</gene>
<dbReference type="PANTHER" id="PTHR33747:SF1">
    <property type="entry name" value="ADENYLATE CYCLASE-ASSOCIATED CAP C-TERMINAL DOMAIN-CONTAINING PROTEIN"/>
    <property type="match status" value="1"/>
</dbReference>
<dbReference type="InterPro" id="IPR004027">
    <property type="entry name" value="SEC_C_motif"/>
</dbReference>
<dbReference type="SUPFAM" id="SSF101327">
    <property type="entry name" value="YgfB-like"/>
    <property type="match status" value="1"/>
</dbReference>
<dbReference type="NCBIfam" id="TIGR02292">
    <property type="entry name" value="ygfB_yecA"/>
    <property type="match status" value="1"/>
</dbReference>
<dbReference type="EMBL" id="CP068047">
    <property type="protein sequence ID" value="QQR35913.1"/>
    <property type="molecule type" value="Genomic_DNA"/>
</dbReference>
<name>A0ABX7BVH1_9HYPH</name>
<dbReference type="RefSeq" id="WP_201656462.1">
    <property type="nucleotide sequence ID" value="NZ_CP068047.1"/>
</dbReference>
<accession>A0ABX7BVH1</accession>